<keyword evidence="3" id="KW-0813">Transport</keyword>
<evidence type="ECO:0000313" key="11">
    <source>
        <dbReference type="EMBL" id="MBB3047517.1"/>
    </source>
</evidence>
<feature type="transmembrane region" description="Helical" evidence="9">
    <location>
        <begin position="28"/>
        <end position="48"/>
    </location>
</feature>
<evidence type="ECO:0000256" key="9">
    <source>
        <dbReference type="SAM" id="Phobius"/>
    </source>
</evidence>
<comment type="subcellular location">
    <subcellularLocation>
        <location evidence="1">Cell membrane</location>
        <topology evidence="1">Multi-pass membrane protein</topology>
    </subcellularLocation>
</comment>
<dbReference type="EMBL" id="JACHWY010000002">
    <property type="protein sequence ID" value="MBB3047517.1"/>
    <property type="molecule type" value="Genomic_DNA"/>
</dbReference>
<keyword evidence="12" id="KW-1185">Reference proteome</keyword>
<keyword evidence="6" id="KW-0283">Flagellar rotation</keyword>
<evidence type="ECO:0000259" key="10">
    <source>
        <dbReference type="Pfam" id="PF01618"/>
    </source>
</evidence>
<name>A0A7W4W641_9GAMM</name>
<organism evidence="11 12">
    <name type="scientific">Litorivivens lipolytica</name>
    <dbReference type="NCBI Taxonomy" id="1524264"/>
    <lineage>
        <taxon>Bacteria</taxon>
        <taxon>Pseudomonadati</taxon>
        <taxon>Pseudomonadota</taxon>
        <taxon>Gammaproteobacteria</taxon>
        <taxon>Litorivivens</taxon>
    </lineage>
</organism>
<dbReference type="RefSeq" id="WP_183410296.1">
    <property type="nucleotide sequence ID" value="NZ_JACHWY010000002.1"/>
</dbReference>
<dbReference type="NCBIfam" id="NF006527">
    <property type="entry name" value="PRK08990.1"/>
    <property type="match status" value="1"/>
</dbReference>
<dbReference type="GO" id="GO:0006935">
    <property type="term" value="P:chemotaxis"/>
    <property type="evidence" value="ECO:0007669"/>
    <property type="project" value="InterPro"/>
</dbReference>
<dbReference type="InterPro" id="IPR000540">
    <property type="entry name" value="Flag_MotA_CS"/>
</dbReference>
<keyword evidence="5 9" id="KW-0812">Transmembrane</keyword>
<keyword evidence="8 9" id="KW-0472">Membrane</keyword>
<evidence type="ECO:0000256" key="1">
    <source>
        <dbReference type="ARBA" id="ARBA00004651"/>
    </source>
</evidence>
<evidence type="ECO:0000256" key="8">
    <source>
        <dbReference type="ARBA" id="ARBA00023136"/>
    </source>
</evidence>
<evidence type="ECO:0000256" key="6">
    <source>
        <dbReference type="ARBA" id="ARBA00022779"/>
    </source>
</evidence>
<reference evidence="11 12" key="1">
    <citation type="submission" date="2020-08" db="EMBL/GenBank/DDBJ databases">
        <title>Genomic Encyclopedia of Type Strains, Phase III (KMG-III): the genomes of soil and plant-associated and newly described type strains.</title>
        <authorList>
            <person name="Whitman W."/>
        </authorList>
    </citation>
    <scope>NUCLEOTIDE SEQUENCE [LARGE SCALE GENOMIC DNA]</scope>
    <source>
        <strain evidence="11 12">CECT 8654</strain>
    </source>
</reference>
<dbReference type="Pfam" id="PF01618">
    <property type="entry name" value="MotA_ExbB"/>
    <property type="match status" value="1"/>
</dbReference>
<dbReference type="AlphaFoldDB" id="A0A7W4W641"/>
<dbReference type="InterPro" id="IPR047055">
    <property type="entry name" value="MotA-like"/>
</dbReference>
<keyword evidence="4" id="KW-1003">Cell membrane</keyword>
<evidence type="ECO:0000256" key="4">
    <source>
        <dbReference type="ARBA" id="ARBA00022475"/>
    </source>
</evidence>
<gene>
    <name evidence="11" type="ORF">FHR99_001783</name>
</gene>
<dbReference type="PANTHER" id="PTHR30433">
    <property type="entry name" value="CHEMOTAXIS PROTEIN MOTA"/>
    <property type="match status" value="1"/>
</dbReference>
<dbReference type="Proteomes" id="UP000537130">
    <property type="component" value="Unassembled WGS sequence"/>
</dbReference>
<sequence length="262" mass="27799">MDLATLLGILGSLGVIVGAIVFGGSASGFIDVPSIMIVIGGTIFANLIKFPLEQTLGAFKVASRAFVHKPVSSEALISECIELSSVARKEGLLGLESVEIGNQFLEKGVQMAIDGHDADFVKRLLSKEINLNIERQEMGEAIFRGFGESAPAMGMIGTLVGLVQMMSNMSDPKAIGPAMAIALLTTLYGAILANAVAVPMAEKLAFRTAEERRNRHLILEAVYGIQEGLNPRVLESLLSTYLPEGQRDTGEKEAGQPEAEAA</sequence>
<dbReference type="GO" id="GO:0005886">
    <property type="term" value="C:plasma membrane"/>
    <property type="evidence" value="ECO:0007669"/>
    <property type="project" value="UniProtKB-SubCell"/>
</dbReference>
<dbReference type="PANTHER" id="PTHR30433:SF2">
    <property type="entry name" value="MOTILITY PROTEIN A"/>
    <property type="match status" value="1"/>
</dbReference>
<comment type="similarity">
    <text evidence="2">Belongs to the MotA family.</text>
</comment>
<feature type="transmembrane region" description="Helical" evidence="9">
    <location>
        <begin position="175"/>
        <end position="197"/>
    </location>
</feature>
<feature type="domain" description="MotA/TolQ/ExbB proton channel" evidence="10">
    <location>
        <begin position="100"/>
        <end position="213"/>
    </location>
</feature>
<evidence type="ECO:0000313" key="12">
    <source>
        <dbReference type="Proteomes" id="UP000537130"/>
    </source>
</evidence>
<dbReference type="InterPro" id="IPR002898">
    <property type="entry name" value="MotA_ExbB_proton_chnl"/>
</dbReference>
<evidence type="ECO:0000256" key="7">
    <source>
        <dbReference type="ARBA" id="ARBA00022989"/>
    </source>
</evidence>
<accession>A0A7W4W641</accession>
<proteinExistence type="inferred from homology"/>
<dbReference type="PROSITE" id="PS01307">
    <property type="entry name" value="MOTA"/>
    <property type="match status" value="1"/>
</dbReference>
<comment type="caution">
    <text evidence="11">The sequence shown here is derived from an EMBL/GenBank/DDBJ whole genome shotgun (WGS) entry which is preliminary data.</text>
</comment>
<evidence type="ECO:0000256" key="3">
    <source>
        <dbReference type="ARBA" id="ARBA00022448"/>
    </source>
</evidence>
<feature type="transmembrane region" description="Helical" evidence="9">
    <location>
        <begin position="141"/>
        <end position="163"/>
    </location>
</feature>
<evidence type="ECO:0000256" key="2">
    <source>
        <dbReference type="ARBA" id="ARBA00008038"/>
    </source>
</evidence>
<keyword evidence="7 9" id="KW-1133">Transmembrane helix</keyword>
<evidence type="ECO:0000256" key="5">
    <source>
        <dbReference type="ARBA" id="ARBA00022692"/>
    </source>
</evidence>
<protein>
    <submittedName>
        <fullName evidence="11">Chemotaxis protein MotA</fullName>
    </submittedName>
</protein>
<dbReference type="GO" id="GO:0071978">
    <property type="term" value="P:bacterial-type flagellum-dependent swarming motility"/>
    <property type="evidence" value="ECO:0007669"/>
    <property type="project" value="InterPro"/>
</dbReference>